<proteinExistence type="predicted"/>
<reference evidence="1 2" key="1">
    <citation type="submission" date="2012-08" db="EMBL/GenBank/DDBJ databases">
        <title>Oryza genome evolution.</title>
        <authorList>
            <person name="Wing R.A."/>
        </authorList>
    </citation>
    <scope>NUCLEOTIDE SEQUENCE</scope>
</reference>
<accession>A0A0D9WRT5</accession>
<dbReference type="Proteomes" id="UP000032180">
    <property type="component" value="Chromosome 6"/>
</dbReference>
<dbReference type="EnsemblPlants" id="LPERR06G16770.1">
    <property type="protein sequence ID" value="LPERR06G16770.1"/>
    <property type="gene ID" value="LPERR06G16770"/>
</dbReference>
<evidence type="ECO:0000313" key="2">
    <source>
        <dbReference type="Proteomes" id="UP000032180"/>
    </source>
</evidence>
<organism evidence="1 2">
    <name type="scientific">Leersia perrieri</name>
    <dbReference type="NCBI Taxonomy" id="77586"/>
    <lineage>
        <taxon>Eukaryota</taxon>
        <taxon>Viridiplantae</taxon>
        <taxon>Streptophyta</taxon>
        <taxon>Embryophyta</taxon>
        <taxon>Tracheophyta</taxon>
        <taxon>Spermatophyta</taxon>
        <taxon>Magnoliopsida</taxon>
        <taxon>Liliopsida</taxon>
        <taxon>Poales</taxon>
        <taxon>Poaceae</taxon>
        <taxon>BOP clade</taxon>
        <taxon>Oryzoideae</taxon>
        <taxon>Oryzeae</taxon>
        <taxon>Oryzinae</taxon>
        <taxon>Leersia</taxon>
    </lineage>
</organism>
<reference evidence="2" key="2">
    <citation type="submission" date="2013-12" db="EMBL/GenBank/DDBJ databases">
        <authorList>
            <person name="Yu Y."/>
            <person name="Lee S."/>
            <person name="de Baynast K."/>
            <person name="Wissotski M."/>
            <person name="Liu L."/>
            <person name="Talag J."/>
            <person name="Goicoechea J."/>
            <person name="Angelova A."/>
            <person name="Jetty R."/>
            <person name="Kudrna D."/>
            <person name="Golser W."/>
            <person name="Rivera L."/>
            <person name="Zhang J."/>
            <person name="Wing R."/>
        </authorList>
    </citation>
    <scope>NUCLEOTIDE SEQUENCE</scope>
</reference>
<reference evidence="1" key="3">
    <citation type="submission" date="2015-04" db="UniProtKB">
        <authorList>
            <consortium name="EnsemblPlants"/>
        </authorList>
    </citation>
    <scope>IDENTIFICATION</scope>
</reference>
<keyword evidence="2" id="KW-1185">Reference proteome</keyword>
<name>A0A0D9WRT5_9ORYZ</name>
<evidence type="ECO:0000313" key="1">
    <source>
        <dbReference type="EnsemblPlants" id="LPERR06G16770.1"/>
    </source>
</evidence>
<sequence length="118" mass="13215">MADDTIPYLGRRINQQQRRGGAVPIARDHRRMVLDSGCTYMVLGIAILMRELMTVSAAKTNHTDLCVLVAFLLWLLGASAWRLRCCRSLQANSPISLRQPLPLLRSCDIIYFVAASKV</sequence>
<dbReference type="AlphaFoldDB" id="A0A0D9WRT5"/>
<protein>
    <submittedName>
        <fullName evidence="1">Uncharacterized protein</fullName>
    </submittedName>
</protein>
<dbReference type="Gramene" id="LPERR06G16770.1">
    <property type="protein sequence ID" value="LPERR06G16770.1"/>
    <property type="gene ID" value="LPERR06G16770"/>
</dbReference>
<dbReference type="HOGENOM" id="CLU_2076512_0_0_1"/>